<gene>
    <name evidence="1" type="ORF">DFH08DRAFT_903962</name>
</gene>
<dbReference type="EMBL" id="JARIHO010000105">
    <property type="protein sequence ID" value="KAJ7303530.1"/>
    <property type="molecule type" value="Genomic_DNA"/>
</dbReference>
<protein>
    <submittedName>
        <fullName evidence="1">Uncharacterized protein</fullName>
    </submittedName>
</protein>
<reference evidence="1" key="1">
    <citation type="submission" date="2023-03" db="EMBL/GenBank/DDBJ databases">
        <title>Massive genome expansion in bonnet fungi (Mycena s.s.) driven by repeated elements and novel gene families across ecological guilds.</title>
        <authorList>
            <consortium name="Lawrence Berkeley National Laboratory"/>
            <person name="Harder C.B."/>
            <person name="Miyauchi S."/>
            <person name="Viragh M."/>
            <person name="Kuo A."/>
            <person name="Thoen E."/>
            <person name="Andreopoulos B."/>
            <person name="Lu D."/>
            <person name="Skrede I."/>
            <person name="Drula E."/>
            <person name="Henrissat B."/>
            <person name="Morin E."/>
            <person name="Kohler A."/>
            <person name="Barry K."/>
            <person name="LaButti K."/>
            <person name="Morin E."/>
            <person name="Salamov A."/>
            <person name="Lipzen A."/>
            <person name="Mereny Z."/>
            <person name="Hegedus B."/>
            <person name="Baldrian P."/>
            <person name="Stursova M."/>
            <person name="Weitz H."/>
            <person name="Taylor A."/>
            <person name="Grigoriev I.V."/>
            <person name="Nagy L.G."/>
            <person name="Martin F."/>
            <person name="Kauserud H."/>
        </authorList>
    </citation>
    <scope>NUCLEOTIDE SEQUENCE</scope>
    <source>
        <strain evidence="1">CBHHK002</strain>
    </source>
</reference>
<comment type="caution">
    <text evidence="1">The sequence shown here is derived from an EMBL/GenBank/DDBJ whole genome shotgun (WGS) entry which is preliminary data.</text>
</comment>
<dbReference type="Proteomes" id="UP001218218">
    <property type="component" value="Unassembled WGS sequence"/>
</dbReference>
<organism evidence="1 2">
    <name type="scientific">Mycena albidolilacea</name>
    <dbReference type="NCBI Taxonomy" id="1033008"/>
    <lineage>
        <taxon>Eukaryota</taxon>
        <taxon>Fungi</taxon>
        <taxon>Dikarya</taxon>
        <taxon>Basidiomycota</taxon>
        <taxon>Agaricomycotina</taxon>
        <taxon>Agaricomycetes</taxon>
        <taxon>Agaricomycetidae</taxon>
        <taxon>Agaricales</taxon>
        <taxon>Marasmiineae</taxon>
        <taxon>Mycenaceae</taxon>
        <taxon>Mycena</taxon>
    </lineage>
</organism>
<evidence type="ECO:0000313" key="2">
    <source>
        <dbReference type="Proteomes" id="UP001218218"/>
    </source>
</evidence>
<evidence type="ECO:0000313" key="1">
    <source>
        <dbReference type="EMBL" id="KAJ7303530.1"/>
    </source>
</evidence>
<sequence length="105" mass="11999">MWTNASAQRRPSRRGFKLAIVGIMGSKGMRVWVVILRFCISLQADRICCISSIGVFAMEICRTCRWKKEAGFELDRIACRRCLTDEDHRAPSGVTTVYFIRSIHS</sequence>
<keyword evidence="2" id="KW-1185">Reference proteome</keyword>
<proteinExistence type="predicted"/>
<name>A0AAD6Z1N3_9AGAR</name>
<dbReference type="AlphaFoldDB" id="A0AAD6Z1N3"/>
<accession>A0AAD6Z1N3</accession>